<organism evidence="3 4">
    <name type="scientific">Escallonia rubra</name>
    <dbReference type="NCBI Taxonomy" id="112253"/>
    <lineage>
        <taxon>Eukaryota</taxon>
        <taxon>Viridiplantae</taxon>
        <taxon>Streptophyta</taxon>
        <taxon>Embryophyta</taxon>
        <taxon>Tracheophyta</taxon>
        <taxon>Spermatophyta</taxon>
        <taxon>Magnoliopsida</taxon>
        <taxon>eudicotyledons</taxon>
        <taxon>Gunneridae</taxon>
        <taxon>Pentapetalae</taxon>
        <taxon>asterids</taxon>
        <taxon>campanulids</taxon>
        <taxon>Escalloniales</taxon>
        <taxon>Escalloniaceae</taxon>
        <taxon>Escallonia</taxon>
    </lineage>
</organism>
<dbReference type="PANTHER" id="PTHR11439:SF467">
    <property type="entry name" value="INTEGRASE CATALYTIC DOMAIN-CONTAINING PROTEIN"/>
    <property type="match status" value="1"/>
</dbReference>
<dbReference type="Proteomes" id="UP001187471">
    <property type="component" value="Unassembled WGS sequence"/>
</dbReference>
<keyword evidence="4" id="KW-1185">Reference proteome</keyword>
<feature type="compositionally biased region" description="Basic and acidic residues" evidence="1">
    <location>
        <begin position="254"/>
        <end position="270"/>
    </location>
</feature>
<feature type="compositionally biased region" description="Basic and acidic residues" evidence="1">
    <location>
        <begin position="204"/>
        <end position="228"/>
    </location>
</feature>
<feature type="region of interest" description="Disordered" evidence="1">
    <location>
        <begin position="204"/>
        <end position="270"/>
    </location>
</feature>
<evidence type="ECO:0000313" key="3">
    <source>
        <dbReference type="EMBL" id="KAK2982880.1"/>
    </source>
</evidence>
<feature type="domain" description="Reverse transcriptase Ty1/copia-type" evidence="2">
    <location>
        <begin position="11"/>
        <end position="89"/>
    </location>
</feature>
<name>A0AA88RIA8_9ASTE</name>
<reference evidence="3" key="1">
    <citation type="submission" date="2022-12" db="EMBL/GenBank/DDBJ databases">
        <title>Draft genome assemblies for two species of Escallonia (Escalloniales).</title>
        <authorList>
            <person name="Chanderbali A."/>
            <person name="Dervinis C."/>
            <person name="Anghel I."/>
            <person name="Soltis D."/>
            <person name="Soltis P."/>
            <person name="Zapata F."/>
        </authorList>
    </citation>
    <scope>NUCLEOTIDE SEQUENCE</scope>
    <source>
        <strain evidence="3">UCBG92.1500</strain>
        <tissue evidence="3">Leaf</tissue>
    </source>
</reference>
<proteinExistence type="predicted"/>
<evidence type="ECO:0000259" key="2">
    <source>
        <dbReference type="Pfam" id="PF07727"/>
    </source>
</evidence>
<accession>A0AA88RIA8</accession>
<dbReference type="Pfam" id="PF07727">
    <property type="entry name" value="RVT_2"/>
    <property type="match status" value="1"/>
</dbReference>
<feature type="region of interest" description="Disordered" evidence="1">
    <location>
        <begin position="300"/>
        <end position="326"/>
    </location>
</feature>
<feature type="compositionally biased region" description="Basic and acidic residues" evidence="1">
    <location>
        <begin position="235"/>
        <end position="246"/>
    </location>
</feature>
<dbReference type="AlphaFoldDB" id="A0AA88RIA8"/>
<dbReference type="EMBL" id="JAVXUO010001378">
    <property type="protein sequence ID" value="KAK2982880.1"/>
    <property type="molecule type" value="Genomic_DNA"/>
</dbReference>
<evidence type="ECO:0000313" key="4">
    <source>
        <dbReference type="Proteomes" id="UP001187471"/>
    </source>
</evidence>
<sequence>MAWTPNIIMNILQTDDILLASSDMHMLHEIKIFLSKNMKDLGDASYVISIEIHRDRSCGILGLSQRAYIDKVLKRFNMHRCTPTVAPVVKGDKFSLLQCPRNQLEQDEMERIPYTSVVGSLIYAQVCTRPDIAYVIGMLGRYQINPGMSHWKAAKKVMRYLQGTKDFMLTYKKSNNLEQWVATELRQREPHDLTSVMASVERLEDFKQGERSRSPRYERAKDGGDGRSKNGSPKATDDDRSGDEVRRRHHKGEKKHEGNRKRGDSCDHVGPRRGCFYSAGPYCGNDCPHKGKMITFLEKHKGSKGDSSSSDGEARMGTLQTVNAFV</sequence>
<comment type="caution">
    <text evidence="3">The sequence shown here is derived from an EMBL/GenBank/DDBJ whole genome shotgun (WGS) entry which is preliminary data.</text>
</comment>
<evidence type="ECO:0000256" key="1">
    <source>
        <dbReference type="SAM" id="MobiDB-lite"/>
    </source>
</evidence>
<protein>
    <recommendedName>
        <fullName evidence="2">Reverse transcriptase Ty1/copia-type domain-containing protein</fullName>
    </recommendedName>
</protein>
<dbReference type="InterPro" id="IPR013103">
    <property type="entry name" value="RVT_2"/>
</dbReference>
<gene>
    <name evidence="3" type="ORF">RJ640_003498</name>
</gene>
<dbReference type="PANTHER" id="PTHR11439">
    <property type="entry name" value="GAG-POL-RELATED RETROTRANSPOSON"/>
    <property type="match status" value="1"/>
</dbReference>